<name>A0AA96WDH8_9CYAN</name>
<gene>
    <name evidence="1" type="ORF">HJG54_16205</name>
</gene>
<dbReference type="PANTHER" id="PTHR33639">
    <property type="entry name" value="THIOL-DISULFIDE OXIDOREDUCTASE DCC"/>
    <property type="match status" value="1"/>
</dbReference>
<dbReference type="InterPro" id="IPR007263">
    <property type="entry name" value="DCC1-like"/>
</dbReference>
<dbReference type="EMBL" id="CP053586">
    <property type="protein sequence ID" value="WNZ24247.1"/>
    <property type="molecule type" value="Genomic_DNA"/>
</dbReference>
<dbReference type="RefSeq" id="WP_316429959.1">
    <property type="nucleotide sequence ID" value="NZ_CP053586.1"/>
</dbReference>
<dbReference type="InterPro" id="IPR052927">
    <property type="entry name" value="DCC_oxidoreductase"/>
</dbReference>
<sequence length="143" mass="16079">MIYHVIYDGNCNLCVNSVKLLEQLDQGKQFRYAPMQDQTTLAQFGITPEDCQLGIILIQSEPPFQRWQGTAAIEEIGCLLPLGDAFVTAYQQLPGAKWVGDRLYEQIRDHRYMLFGQRPTYHSPYPIASDGLCADGGCADPIH</sequence>
<reference evidence="1" key="1">
    <citation type="submission" date="2020-05" db="EMBL/GenBank/DDBJ databases">
        <authorList>
            <person name="Zhu T."/>
            <person name="Keshari N."/>
            <person name="Lu X."/>
        </authorList>
    </citation>
    <scope>NUCLEOTIDE SEQUENCE</scope>
    <source>
        <strain evidence="1">NK1-12</strain>
    </source>
</reference>
<dbReference type="Pfam" id="PF04134">
    <property type="entry name" value="DCC1-like"/>
    <property type="match status" value="1"/>
</dbReference>
<organism evidence="1">
    <name type="scientific">Leptolyngbya sp. NK1-12</name>
    <dbReference type="NCBI Taxonomy" id="2547451"/>
    <lineage>
        <taxon>Bacteria</taxon>
        <taxon>Bacillati</taxon>
        <taxon>Cyanobacteriota</taxon>
        <taxon>Cyanophyceae</taxon>
        <taxon>Leptolyngbyales</taxon>
        <taxon>Leptolyngbyaceae</taxon>
        <taxon>Leptolyngbya group</taxon>
        <taxon>Leptolyngbya</taxon>
    </lineage>
</organism>
<dbReference type="GO" id="GO:0015035">
    <property type="term" value="F:protein-disulfide reductase activity"/>
    <property type="evidence" value="ECO:0007669"/>
    <property type="project" value="InterPro"/>
</dbReference>
<dbReference type="AlphaFoldDB" id="A0AA96WDH8"/>
<accession>A0AA96WDH8</accession>
<evidence type="ECO:0000313" key="1">
    <source>
        <dbReference type="EMBL" id="WNZ24247.1"/>
    </source>
</evidence>
<protein>
    <submittedName>
        <fullName evidence="1">DUF393 domain-containing protein</fullName>
    </submittedName>
</protein>
<proteinExistence type="predicted"/>
<dbReference type="PANTHER" id="PTHR33639:SF2">
    <property type="entry name" value="DUF393 DOMAIN-CONTAINING PROTEIN"/>
    <property type="match status" value="1"/>
</dbReference>